<dbReference type="AlphaFoldDB" id="A0A8H8WNF4"/>
<evidence type="ECO:0000256" key="6">
    <source>
        <dbReference type="RuleBase" id="RU362067"/>
    </source>
</evidence>
<dbReference type="Pfam" id="PF01593">
    <property type="entry name" value="Amino_oxidase"/>
    <property type="match status" value="1"/>
</dbReference>
<dbReference type="SUPFAM" id="SSF51905">
    <property type="entry name" value="FAD/NAD(P)-binding domain"/>
    <property type="match status" value="1"/>
</dbReference>
<feature type="binding site" evidence="5">
    <location>
        <position position="261"/>
    </location>
    <ligand>
        <name>FAD</name>
        <dbReference type="ChEBI" id="CHEBI:57692"/>
    </ligand>
</feature>
<dbReference type="Proteomes" id="UP000613401">
    <property type="component" value="Unassembled WGS sequence"/>
</dbReference>
<dbReference type="EMBL" id="WVTB01000117">
    <property type="protein sequence ID" value="KAF3797070.1"/>
    <property type="molecule type" value="Genomic_DNA"/>
</dbReference>
<reference evidence="8" key="1">
    <citation type="journal article" date="2020" name="Phytopathology">
        <title>Genome sequence and comparative analysis of Colletotrichum gloeosporioides isolated from Liriodendron leaves.</title>
        <authorList>
            <person name="Fu F.F."/>
            <person name="Hao Z."/>
            <person name="Wang P."/>
            <person name="Lu Y."/>
            <person name="Xue L.J."/>
            <person name="Wei G."/>
            <person name="Tian Y."/>
            <person name="Baishi H."/>
            <person name="Xu H."/>
            <person name="Shi J."/>
            <person name="Cheng T."/>
            <person name="Wang G."/>
            <person name="Yi Y."/>
            <person name="Chen J."/>
        </authorList>
    </citation>
    <scope>NUCLEOTIDE SEQUENCE</scope>
    <source>
        <strain evidence="8">Lc1</strain>
    </source>
</reference>
<accession>A0A8H8WNF4</accession>
<comment type="caution">
    <text evidence="8">The sequence shown here is derived from an EMBL/GenBank/DDBJ whole genome shotgun (WGS) entry which is preliminary data.</text>
</comment>
<proteinExistence type="inferred from homology"/>
<dbReference type="RefSeq" id="XP_045256234.1">
    <property type="nucleotide sequence ID" value="XM_045408989.1"/>
</dbReference>
<keyword evidence="9" id="KW-1185">Reference proteome</keyword>
<dbReference type="Gene3D" id="3.50.50.60">
    <property type="entry name" value="FAD/NAD(P)-binding domain"/>
    <property type="match status" value="2"/>
</dbReference>
<dbReference type="Gene3D" id="3.90.660.10">
    <property type="match status" value="2"/>
</dbReference>
<feature type="binding site" evidence="5">
    <location>
        <begin position="64"/>
        <end position="65"/>
    </location>
    <ligand>
        <name>FAD</name>
        <dbReference type="ChEBI" id="CHEBI:57692"/>
    </ligand>
</feature>
<dbReference type="InterPro" id="IPR036188">
    <property type="entry name" value="FAD/NAD-bd_sf"/>
</dbReference>
<comment type="catalytic activity">
    <reaction evidence="4">
        <text>a secondary aliphatic amine + O2 + H2O = a primary amine + an aldehyde + H2O2</text>
        <dbReference type="Rhea" id="RHEA:26414"/>
        <dbReference type="ChEBI" id="CHEBI:15377"/>
        <dbReference type="ChEBI" id="CHEBI:15379"/>
        <dbReference type="ChEBI" id="CHEBI:16240"/>
        <dbReference type="ChEBI" id="CHEBI:17478"/>
        <dbReference type="ChEBI" id="CHEBI:58855"/>
        <dbReference type="ChEBI" id="CHEBI:65296"/>
        <dbReference type="EC" id="1.4.3.4"/>
    </reaction>
</comment>
<dbReference type="PANTHER" id="PTHR43563:SF1">
    <property type="entry name" value="AMINE OXIDASE [FLAVIN-CONTAINING] B"/>
    <property type="match status" value="1"/>
</dbReference>
<protein>
    <recommendedName>
        <fullName evidence="6">Amine oxidase</fullName>
        <ecNumber evidence="6">1.4.3.-</ecNumber>
    </recommendedName>
</protein>
<reference evidence="8" key="2">
    <citation type="submission" date="2020-03" db="EMBL/GenBank/DDBJ databases">
        <authorList>
            <person name="Fu F.-F."/>
            <person name="Chen J."/>
        </authorList>
    </citation>
    <scope>NUCLEOTIDE SEQUENCE</scope>
    <source>
        <strain evidence="8">Lc1</strain>
    </source>
</reference>
<keyword evidence="6" id="KW-0274">FAD</keyword>
<dbReference type="PANTHER" id="PTHR43563">
    <property type="entry name" value="AMINE OXIDASE"/>
    <property type="match status" value="1"/>
</dbReference>
<sequence length="493" mass="54823">MVDSRDGFTWTPSRGLRRGLPTIGVVEPPVYTSPLSDDDLAYDVIVIGAGYAGLVAARDLATQEARDRLGGRTWHATIDGFNYEMGGTWIHWHMPHIYREVSLYGLQDDWLVTQQSGSKEDYFTLTTPNAQRNMTHDEEANGNDLRQHWKFPFGTKQSPELSEEWDKMSCQDRLNQIQDRLSLEERSMLEALLKQMGGTSLDKMGLLNALRWWVLGSHNPTGLNDIALHTRLRSGNGTLHRHIFEHAVSSGNLSYSFNSAVSKVVDAGEYVTVFSKNGQSWKTKSVIATVPLNVLADIEFSPALPTAKVEASRQGQVNLCNKLHLDLDGPDYKSWTSFASPGRGFVCALGDHLTPANNSHLVAFGPDPSSPGGIPLSDIDQVKKAILHLLPEEKRAEVGFHRIVAHDWVNDEFAKGTWCYMAPEFTQRYVAALQKPHGNVLFASGDYSEGWRGWIDGAVQAGMEAAHTVIQLQRKSLKENSEKNVNVINSTKL</sequence>
<evidence type="ECO:0000256" key="4">
    <source>
        <dbReference type="ARBA" id="ARBA00048448"/>
    </source>
</evidence>
<feature type="binding site" evidence="5">
    <location>
        <position position="364"/>
    </location>
    <ligand>
        <name>substrate</name>
    </ligand>
</feature>
<comment type="similarity">
    <text evidence="2 6">Belongs to the flavin monoamine oxidase family.</text>
</comment>
<keyword evidence="3 6" id="KW-0560">Oxidoreductase</keyword>
<keyword evidence="6" id="KW-0285">Flavoprotein</keyword>
<evidence type="ECO:0000256" key="5">
    <source>
        <dbReference type="PIRSR" id="PIRSR601613-1"/>
    </source>
</evidence>
<evidence type="ECO:0000256" key="2">
    <source>
        <dbReference type="ARBA" id="ARBA00005995"/>
    </source>
</evidence>
<evidence type="ECO:0000313" key="8">
    <source>
        <dbReference type="EMBL" id="KAF3797070.1"/>
    </source>
</evidence>
<dbReference type="EC" id="1.4.3.-" evidence="6"/>
<dbReference type="PRINTS" id="PR00757">
    <property type="entry name" value="AMINEOXDASEF"/>
</dbReference>
<dbReference type="InterPro" id="IPR002937">
    <property type="entry name" value="Amino_oxidase"/>
</dbReference>
<dbReference type="InterPro" id="IPR050703">
    <property type="entry name" value="Flavin_MAO"/>
</dbReference>
<feature type="domain" description="Amine oxidase" evidence="7">
    <location>
        <begin position="52"/>
        <end position="470"/>
    </location>
</feature>
<gene>
    <name evidence="8" type="ORF">GCG54_00009038</name>
</gene>
<name>A0A8H8WNF4_COLGL</name>
<evidence type="ECO:0000313" key="9">
    <source>
        <dbReference type="Proteomes" id="UP000613401"/>
    </source>
</evidence>
<organism evidence="8 9">
    <name type="scientific">Colletotrichum gloeosporioides</name>
    <name type="common">Anthracnose fungus</name>
    <name type="synonym">Glomerella cingulata</name>
    <dbReference type="NCBI Taxonomy" id="474922"/>
    <lineage>
        <taxon>Eukaryota</taxon>
        <taxon>Fungi</taxon>
        <taxon>Dikarya</taxon>
        <taxon>Ascomycota</taxon>
        <taxon>Pezizomycotina</taxon>
        <taxon>Sordariomycetes</taxon>
        <taxon>Hypocreomycetidae</taxon>
        <taxon>Glomerellales</taxon>
        <taxon>Glomerellaceae</taxon>
        <taxon>Colletotrichum</taxon>
        <taxon>Colletotrichum gloeosporioides species complex</taxon>
    </lineage>
</organism>
<evidence type="ECO:0000259" key="7">
    <source>
        <dbReference type="Pfam" id="PF01593"/>
    </source>
</evidence>
<dbReference type="InterPro" id="IPR001613">
    <property type="entry name" value="Flavin_amine_oxidase"/>
</dbReference>
<evidence type="ECO:0000256" key="1">
    <source>
        <dbReference type="ARBA" id="ARBA00001974"/>
    </source>
</evidence>
<dbReference type="GO" id="GO:0097621">
    <property type="term" value="F:monoamine oxidase activity"/>
    <property type="evidence" value="ECO:0007669"/>
    <property type="project" value="UniProtKB-EC"/>
</dbReference>
<dbReference type="GeneID" id="69016173"/>
<evidence type="ECO:0000256" key="3">
    <source>
        <dbReference type="ARBA" id="ARBA00023002"/>
    </source>
</evidence>
<comment type="cofactor">
    <cofactor evidence="1 6">
        <name>FAD</name>
        <dbReference type="ChEBI" id="CHEBI:57692"/>
    </cofactor>
</comment>